<proteinExistence type="predicted"/>
<comment type="caution">
    <text evidence="2">The sequence shown here is derived from an EMBL/GenBank/DDBJ whole genome shotgun (WGS) entry which is preliminary data.</text>
</comment>
<name>A0ABV5AKB7_9BACL</name>
<evidence type="ECO:0000256" key="1">
    <source>
        <dbReference type="SAM" id="Phobius"/>
    </source>
</evidence>
<feature type="transmembrane region" description="Helical" evidence="1">
    <location>
        <begin position="28"/>
        <end position="48"/>
    </location>
</feature>
<evidence type="ECO:0000313" key="2">
    <source>
        <dbReference type="EMBL" id="MFB5192709.1"/>
    </source>
</evidence>
<keyword evidence="1" id="KW-0472">Membrane</keyword>
<keyword evidence="3" id="KW-1185">Reference proteome</keyword>
<evidence type="ECO:0000313" key="3">
    <source>
        <dbReference type="Proteomes" id="UP001579974"/>
    </source>
</evidence>
<keyword evidence="1" id="KW-0812">Transmembrane</keyword>
<accession>A0ABV5AKB7</accession>
<keyword evidence="1" id="KW-1133">Transmembrane helix</keyword>
<sequence length="117" mass="12604">MRTKTYDFRSFISNGQLIRIDDVAQHNAAKLSALFAGVFASPGVAFAGTTQPDIRDAFDPVIHMLQDMALPVASIVLAWACLQAMIGHPAQAVDKAKWAVLGYLAMKYVPGLLKSLG</sequence>
<protein>
    <submittedName>
        <fullName evidence="2">Uncharacterized protein</fullName>
    </submittedName>
</protein>
<gene>
    <name evidence="2" type="ORF">KKP3000_001918</name>
</gene>
<reference evidence="2 3" key="1">
    <citation type="journal article" date="2024" name="Int. J. Mol. Sci.">
        <title>Exploration of Alicyclobacillus spp. Genome in Search of Antibiotic Resistance.</title>
        <authorList>
            <person name="Bucka-Kolendo J."/>
            <person name="Kiousi D.E."/>
            <person name="Dekowska A."/>
            <person name="Mikolajczuk-Szczyrba A."/>
            <person name="Karadedos D.M."/>
            <person name="Michael P."/>
            <person name="Galanis A."/>
            <person name="Sokolowska B."/>
        </authorList>
    </citation>
    <scope>NUCLEOTIDE SEQUENCE [LARGE SCALE GENOMIC DNA]</scope>
    <source>
        <strain evidence="2 3">KKP 3000</strain>
    </source>
</reference>
<dbReference type="Proteomes" id="UP001579974">
    <property type="component" value="Unassembled WGS sequence"/>
</dbReference>
<organism evidence="2 3">
    <name type="scientific">Alicyclobacillus fastidiosus</name>
    <dbReference type="NCBI Taxonomy" id="392011"/>
    <lineage>
        <taxon>Bacteria</taxon>
        <taxon>Bacillati</taxon>
        <taxon>Bacillota</taxon>
        <taxon>Bacilli</taxon>
        <taxon>Bacillales</taxon>
        <taxon>Alicyclobacillaceae</taxon>
        <taxon>Alicyclobacillus</taxon>
    </lineage>
</organism>
<dbReference type="RefSeq" id="WP_275474219.1">
    <property type="nucleotide sequence ID" value="NZ_CP162940.1"/>
</dbReference>
<dbReference type="EMBL" id="JBDXSU010000026">
    <property type="protein sequence ID" value="MFB5192709.1"/>
    <property type="molecule type" value="Genomic_DNA"/>
</dbReference>
<feature type="transmembrane region" description="Helical" evidence="1">
    <location>
        <begin position="68"/>
        <end position="87"/>
    </location>
</feature>